<proteinExistence type="predicted"/>
<sequence>MIDSNLSALPTKELLKNSEGASFALDSLERVYLDAVEARFWHMIQEYLLPEGMKQAAGCHAFYANTLTRILTDLEVAYKHILVQEIGHYQHEGEEE</sequence>
<dbReference type="Proteomes" id="UP000235122">
    <property type="component" value="Unassembled WGS sequence"/>
</dbReference>
<reference evidence="1 2" key="1">
    <citation type="submission" date="2017-12" db="EMBL/GenBank/DDBJ databases">
        <title>Phylogenetic diversity of female urinary microbiome.</title>
        <authorList>
            <person name="Thomas-White K."/>
            <person name="Wolfe A.J."/>
        </authorList>
    </citation>
    <scope>NUCLEOTIDE SEQUENCE [LARGE SCALE GENOMIC DNA]</scope>
    <source>
        <strain evidence="1 2">UMB0402</strain>
    </source>
</reference>
<organism evidence="1 2">
    <name type="scientific">Winkia neuii</name>
    <dbReference type="NCBI Taxonomy" id="33007"/>
    <lineage>
        <taxon>Bacteria</taxon>
        <taxon>Bacillati</taxon>
        <taxon>Actinomycetota</taxon>
        <taxon>Actinomycetes</taxon>
        <taxon>Actinomycetales</taxon>
        <taxon>Actinomycetaceae</taxon>
        <taxon>Winkia</taxon>
    </lineage>
</organism>
<protein>
    <submittedName>
        <fullName evidence="1">Uncharacterized protein</fullName>
    </submittedName>
</protein>
<keyword evidence="2" id="KW-1185">Reference proteome</keyword>
<accession>A0A2I1IQI3</accession>
<gene>
    <name evidence="1" type="ORF">CYJ19_02000</name>
</gene>
<dbReference type="RefSeq" id="WP_004808254.1">
    <property type="nucleotide sequence ID" value="NZ_JASOXK010000019.1"/>
</dbReference>
<dbReference type="EMBL" id="PKKO01000001">
    <property type="protein sequence ID" value="PKY73380.1"/>
    <property type="molecule type" value="Genomic_DNA"/>
</dbReference>
<comment type="caution">
    <text evidence="1">The sequence shown here is derived from an EMBL/GenBank/DDBJ whole genome shotgun (WGS) entry which is preliminary data.</text>
</comment>
<evidence type="ECO:0000313" key="2">
    <source>
        <dbReference type="Proteomes" id="UP000235122"/>
    </source>
</evidence>
<dbReference type="AlphaFoldDB" id="A0A2I1IQI3"/>
<name>A0A2I1IQI3_9ACTO</name>
<evidence type="ECO:0000313" key="1">
    <source>
        <dbReference type="EMBL" id="PKY73380.1"/>
    </source>
</evidence>